<keyword evidence="1 4" id="KW-0378">Hydrolase</keyword>
<dbReference type="RefSeq" id="WP_204067176.1">
    <property type="nucleotide sequence ID" value="NZ_BOOJ01000050.1"/>
</dbReference>
<dbReference type="CDD" id="cd16433">
    <property type="entry name" value="CheB"/>
    <property type="match status" value="1"/>
</dbReference>
<dbReference type="InterPro" id="IPR000673">
    <property type="entry name" value="Sig_transdc_resp-reg_Me-estase"/>
</dbReference>
<dbReference type="GO" id="GO:0008984">
    <property type="term" value="F:protein-glutamate methylesterase activity"/>
    <property type="evidence" value="ECO:0007669"/>
    <property type="project" value="UniProtKB-EC"/>
</dbReference>
<keyword evidence="8" id="KW-1185">Reference proteome</keyword>
<feature type="domain" description="CheB-type methylesterase" evidence="6">
    <location>
        <begin position="3"/>
        <end position="192"/>
    </location>
</feature>
<dbReference type="PANTHER" id="PTHR42872">
    <property type="entry name" value="PROTEIN-GLUTAMATE METHYLESTERASE/PROTEIN-GLUTAMINE GLUTAMINASE"/>
    <property type="match status" value="1"/>
</dbReference>
<comment type="catalytic activity">
    <reaction evidence="3">
        <text>[protein]-L-glutamate 5-O-methyl ester + H2O = L-glutamyl-[protein] + methanol + H(+)</text>
        <dbReference type="Rhea" id="RHEA:23236"/>
        <dbReference type="Rhea" id="RHEA-COMP:10208"/>
        <dbReference type="Rhea" id="RHEA-COMP:10311"/>
        <dbReference type="ChEBI" id="CHEBI:15377"/>
        <dbReference type="ChEBI" id="CHEBI:15378"/>
        <dbReference type="ChEBI" id="CHEBI:17790"/>
        <dbReference type="ChEBI" id="CHEBI:29973"/>
        <dbReference type="ChEBI" id="CHEBI:82795"/>
        <dbReference type="EC" id="3.1.1.61"/>
    </reaction>
</comment>
<evidence type="ECO:0000256" key="4">
    <source>
        <dbReference type="PROSITE-ProRule" id="PRU00050"/>
    </source>
</evidence>
<dbReference type="AlphaFoldDB" id="A0A8J3SIC9"/>
<keyword evidence="5" id="KW-0175">Coiled coil</keyword>
<evidence type="ECO:0000313" key="7">
    <source>
        <dbReference type="EMBL" id="GIH95066.1"/>
    </source>
</evidence>
<dbReference type="SUPFAM" id="SSF52738">
    <property type="entry name" value="Methylesterase CheB, C-terminal domain"/>
    <property type="match status" value="1"/>
</dbReference>
<gene>
    <name evidence="7" type="primary">cheB_1</name>
    <name evidence="7" type="ORF">Psi01_56960</name>
</gene>
<dbReference type="InterPro" id="IPR011247">
    <property type="entry name" value="Chemotax_prot-Glu_Me-esterase"/>
</dbReference>
<feature type="active site" evidence="4">
    <location>
        <position position="134"/>
    </location>
</feature>
<dbReference type="EC" id="3.1.1.61" evidence="2"/>
<evidence type="ECO:0000259" key="6">
    <source>
        <dbReference type="PROSITE" id="PS50122"/>
    </source>
</evidence>
<organism evidence="7 8">
    <name type="scientific">Planobispora siamensis</name>
    <dbReference type="NCBI Taxonomy" id="936338"/>
    <lineage>
        <taxon>Bacteria</taxon>
        <taxon>Bacillati</taxon>
        <taxon>Actinomycetota</taxon>
        <taxon>Actinomycetes</taxon>
        <taxon>Streptosporangiales</taxon>
        <taxon>Streptosporangiaceae</taxon>
        <taxon>Planobispora</taxon>
    </lineage>
</organism>
<dbReference type="PIRSF" id="PIRSF036461">
    <property type="entry name" value="Chmtx_methlestr"/>
    <property type="match status" value="1"/>
</dbReference>
<dbReference type="PANTHER" id="PTHR42872:SF6">
    <property type="entry name" value="PROTEIN-GLUTAMATE METHYLESTERASE_PROTEIN-GLUTAMINE GLUTAMINASE"/>
    <property type="match status" value="1"/>
</dbReference>
<comment type="caution">
    <text evidence="7">The sequence shown here is derived from an EMBL/GenBank/DDBJ whole genome shotgun (WGS) entry which is preliminary data.</text>
</comment>
<accession>A0A8J3SIC9</accession>
<dbReference type="GO" id="GO:0000156">
    <property type="term" value="F:phosphorelay response regulator activity"/>
    <property type="evidence" value="ECO:0007669"/>
    <property type="project" value="InterPro"/>
</dbReference>
<feature type="active site" evidence="4">
    <location>
        <position position="42"/>
    </location>
</feature>
<evidence type="ECO:0000256" key="3">
    <source>
        <dbReference type="ARBA" id="ARBA00048267"/>
    </source>
</evidence>
<sequence length="336" mass="35799">MNGFAGRDLVVVAASAGGVEALRALLSEFPDGLAASVLVVLHLPPTGGSALAGILDRAGPLKAAPAVDGEPLRHGRVYVAPPDHHLLVHDASVRLSRGPRHNGHRPAADPLFLSAALEGGPRTIAVVLSGMLDDGAAGAAIVENHGGTVAIQDPTESMFAGMPNAAIGTTEDPQVLPVREIAGWIVRQTRTPVNGGEQVADPQLEREVSLFLRTARPGPPAGDLSGFTCPECNGPLYETENGSTPRYECVVGHAWSAQSMADGQAEAVERALWVAILRLEERLRVLNRMIEGAQRRKQHHSERHFREQAKQIGEALETMRMLQSRIGRDSDDRLSS</sequence>
<evidence type="ECO:0000256" key="5">
    <source>
        <dbReference type="SAM" id="Coils"/>
    </source>
</evidence>
<dbReference type="GO" id="GO:0005737">
    <property type="term" value="C:cytoplasm"/>
    <property type="evidence" value="ECO:0007669"/>
    <property type="project" value="InterPro"/>
</dbReference>
<dbReference type="GO" id="GO:0006935">
    <property type="term" value="P:chemotaxis"/>
    <property type="evidence" value="ECO:0007669"/>
    <property type="project" value="UniProtKB-UniRule"/>
</dbReference>
<dbReference type="Gene3D" id="3.40.50.180">
    <property type="entry name" value="Methylesterase CheB, C-terminal domain"/>
    <property type="match status" value="1"/>
</dbReference>
<feature type="active site" evidence="4">
    <location>
        <position position="15"/>
    </location>
</feature>
<reference evidence="7 8" key="1">
    <citation type="submission" date="2021-01" db="EMBL/GenBank/DDBJ databases">
        <title>Whole genome shotgun sequence of Planobispora siamensis NBRC 107568.</title>
        <authorList>
            <person name="Komaki H."/>
            <person name="Tamura T."/>
        </authorList>
    </citation>
    <scope>NUCLEOTIDE SEQUENCE [LARGE SCALE GENOMIC DNA]</scope>
    <source>
        <strain evidence="7 8">NBRC 107568</strain>
    </source>
</reference>
<evidence type="ECO:0000313" key="8">
    <source>
        <dbReference type="Proteomes" id="UP000619788"/>
    </source>
</evidence>
<feature type="coiled-coil region" evidence="5">
    <location>
        <begin position="276"/>
        <end position="303"/>
    </location>
</feature>
<name>A0A8J3SIC9_9ACTN</name>
<dbReference type="PROSITE" id="PS50122">
    <property type="entry name" value="CHEB"/>
    <property type="match status" value="1"/>
</dbReference>
<proteinExistence type="predicted"/>
<keyword evidence="4" id="KW-0145">Chemotaxis</keyword>
<dbReference type="EMBL" id="BOOJ01000050">
    <property type="protein sequence ID" value="GIH95066.1"/>
    <property type="molecule type" value="Genomic_DNA"/>
</dbReference>
<dbReference type="InterPro" id="IPR035909">
    <property type="entry name" value="CheB_C"/>
</dbReference>
<dbReference type="Pfam" id="PF01339">
    <property type="entry name" value="CheB_methylest"/>
    <property type="match status" value="1"/>
</dbReference>
<protein>
    <recommendedName>
        <fullName evidence="2">protein-glutamate methylesterase</fullName>
        <ecNumber evidence="2">3.1.1.61</ecNumber>
    </recommendedName>
</protein>
<evidence type="ECO:0000256" key="2">
    <source>
        <dbReference type="ARBA" id="ARBA00039140"/>
    </source>
</evidence>
<dbReference type="Proteomes" id="UP000619788">
    <property type="component" value="Unassembled WGS sequence"/>
</dbReference>
<evidence type="ECO:0000256" key="1">
    <source>
        <dbReference type="ARBA" id="ARBA00022801"/>
    </source>
</evidence>